<gene>
    <name evidence="1" type="ORF">NB063_03290</name>
</gene>
<comment type="caution">
    <text evidence="1">The sequence shown here is derived from an EMBL/GenBank/DDBJ whole genome shotgun (WGS) entry which is preliminary data.</text>
</comment>
<proteinExistence type="predicted"/>
<dbReference type="Proteomes" id="UP001202961">
    <property type="component" value="Unassembled WGS sequence"/>
</dbReference>
<dbReference type="EMBL" id="JAMQBK010000012">
    <property type="protein sequence ID" value="MCM2369642.1"/>
    <property type="molecule type" value="Genomic_DNA"/>
</dbReference>
<dbReference type="RefSeq" id="WP_250927313.1">
    <property type="nucleotide sequence ID" value="NZ_JAMQBK010000012.1"/>
</dbReference>
<accession>A0ABT0TYG7</accession>
<evidence type="ECO:0000313" key="1">
    <source>
        <dbReference type="EMBL" id="MCM2369642.1"/>
    </source>
</evidence>
<sequence length="57" mass="7009">MHEWDHTSDLMALIATANFSKPFCREDFHPMRERVVHDFMLDNPEAEYERLMKEQRR</sequence>
<name>A0ABT0TYG7_9BACT</name>
<protein>
    <submittedName>
        <fullName evidence="1">Uncharacterized protein</fullName>
    </submittedName>
</protein>
<organism evidence="1 2">
    <name type="scientific">Aporhodopirellula aestuarii</name>
    <dbReference type="NCBI Taxonomy" id="2950107"/>
    <lineage>
        <taxon>Bacteria</taxon>
        <taxon>Pseudomonadati</taxon>
        <taxon>Planctomycetota</taxon>
        <taxon>Planctomycetia</taxon>
        <taxon>Pirellulales</taxon>
        <taxon>Pirellulaceae</taxon>
        <taxon>Aporhodopirellula</taxon>
    </lineage>
</organism>
<evidence type="ECO:0000313" key="2">
    <source>
        <dbReference type="Proteomes" id="UP001202961"/>
    </source>
</evidence>
<keyword evidence="2" id="KW-1185">Reference proteome</keyword>
<reference evidence="1 2" key="1">
    <citation type="journal article" date="2022" name="Syst. Appl. Microbiol.">
        <title>Rhodopirellula aestuarii sp. nov., a novel member of the genus Rhodopirellula isolated from brackish sediments collected in the Tagus River estuary, Portugal.</title>
        <authorList>
            <person name="Vitorino I.R."/>
            <person name="Klimek D."/>
            <person name="Calusinska M."/>
            <person name="Lobo-da-Cunha A."/>
            <person name="Vasconcelos V."/>
            <person name="Lage O.M."/>
        </authorList>
    </citation>
    <scope>NUCLEOTIDE SEQUENCE [LARGE SCALE GENOMIC DNA]</scope>
    <source>
        <strain evidence="1 2">ICT_H3.1</strain>
    </source>
</reference>